<reference evidence="3" key="1">
    <citation type="submission" date="2022-10" db="EMBL/GenBank/DDBJ databases">
        <title>Chryseobacterium sp. nov., a novel bacterial species.</title>
        <authorList>
            <person name="Cao Y."/>
        </authorList>
    </citation>
    <scope>NUCLEOTIDE SEQUENCE</scope>
    <source>
        <strain evidence="3">CCTCC AB2015118</strain>
    </source>
</reference>
<feature type="domain" description="GH16" evidence="2">
    <location>
        <begin position="82"/>
        <end position="312"/>
    </location>
</feature>
<dbReference type="EMBL" id="JAOVZW010000015">
    <property type="protein sequence ID" value="MCX8524752.1"/>
    <property type="molecule type" value="Genomic_DNA"/>
</dbReference>
<dbReference type="SUPFAM" id="SSF49899">
    <property type="entry name" value="Concanavalin A-like lectins/glucanases"/>
    <property type="match status" value="1"/>
</dbReference>
<sequence>MTNFENKHSSFRAERSGVKNLFNYNRDSSFVRMTNFENKYNKTLNIKFQHIIIILVGGALVFCVESCASNKPDSKRKLIWNDEFNGKGLPDSSKWNYDVGGDGYGNNEAQFYTKNRLENARIENGNLVIEARKENWEKNKYTSARLLTKGKFSFQYGTVEVRAKLPKGCGTWPAIWMMSENMKEWPDDGELDIMEHVGFNQGYIHASVHTKKYNHIIGTQKTDTLIVKDASEKFHVYKADWTPEKIDIYIDDQKFFTYENKEKVYEAWPFDQPYYIILNLAVGGFWGGKEGIDDAIFPQKYYIDYVRVYQNK</sequence>
<evidence type="ECO:0000256" key="1">
    <source>
        <dbReference type="ARBA" id="ARBA00006865"/>
    </source>
</evidence>
<dbReference type="InterPro" id="IPR013320">
    <property type="entry name" value="ConA-like_dom_sf"/>
</dbReference>
<accession>A0ABT3XRJ0</accession>
<dbReference type="InterPro" id="IPR000757">
    <property type="entry name" value="Beta-glucanase-like"/>
</dbReference>
<dbReference type="GO" id="GO:0016787">
    <property type="term" value="F:hydrolase activity"/>
    <property type="evidence" value="ECO:0007669"/>
    <property type="project" value="UniProtKB-KW"/>
</dbReference>
<proteinExistence type="inferred from homology"/>
<gene>
    <name evidence="3" type="ORF">OF897_12600</name>
</gene>
<dbReference type="InterPro" id="IPR050546">
    <property type="entry name" value="Glycosyl_Hydrlase_16"/>
</dbReference>
<comment type="caution">
    <text evidence="3">The sequence shown here is derived from an EMBL/GenBank/DDBJ whole genome shotgun (WGS) entry which is preliminary data.</text>
</comment>
<organism evidence="3 4">
    <name type="scientific">Chryseobacterium formosus</name>
    <dbReference type="NCBI Taxonomy" id="1537363"/>
    <lineage>
        <taxon>Bacteria</taxon>
        <taxon>Pseudomonadati</taxon>
        <taxon>Bacteroidota</taxon>
        <taxon>Flavobacteriia</taxon>
        <taxon>Flavobacteriales</taxon>
        <taxon>Weeksellaceae</taxon>
        <taxon>Chryseobacterium group</taxon>
        <taxon>Chryseobacterium</taxon>
    </lineage>
</organism>
<dbReference type="Pfam" id="PF00722">
    <property type="entry name" value="Glyco_hydro_16"/>
    <property type="match status" value="1"/>
</dbReference>
<keyword evidence="4" id="KW-1185">Reference proteome</keyword>
<dbReference type="Proteomes" id="UP001073122">
    <property type="component" value="Unassembled WGS sequence"/>
</dbReference>
<keyword evidence="3" id="KW-0378">Hydrolase</keyword>
<dbReference type="CDD" id="cd08023">
    <property type="entry name" value="GH16_laminarinase_like"/>
    <property type="match status" value="1"/>
</dbReference>
<dbReference type="PANTHER" id="PTHR10963">
    <property type="entry name" value="GLYCOSYL HYDROLASE-RELATED"/>
    <property type="match status" value="1"/>
</dbReference>
<dbReference type="PROSITE" id="PS51762">
    <property type="entry name" value="GH16_2"/>
    <property type="match status" value="1"/>
</dbReference>
<dbReference type="Gene3D" id="2.60.120.200">
    <property type="match status" value="1"/>
</dbReference>
<dbReference type="RefSeq" id="WP_267266042.1">
    <property type="nucleotide sequence ID" value="NZ_JAOVZW010000015.1"/>
</dbReference>
<dbReference type="PANTHER" id="PTHR10963:SF55">
    <property type="entry name" value="GLYCOSIDE HYDROLASE FAMILY 16 PROTEIN"/>
    <property type="match status" value="1"/>
</dbReference>
<name>A0ABT3XRJ0_9FLAO</name>
<evidence type="ECO:0000259" key="2">
    <source>
        <dbReference type="PROSITE" id="PS51762"/>
    </source>
</evidence>
<evidence type="ECO:0000313" key="4">
    <source>
        <dbReference type="Proteomes" id="UP001073122"/>
    </source>
</evidence>
<protein>
    <submittedName>
        <fullName evidence="3">Glycoside hydrolase family 16 protein</fullName>
    </submittedName>
</protein>
<comment type="similarity">
    <text evidence="1">Belongs to the glycosyl hydrolase 16 family.</text>
</comment>
<evidence type="ECO:0000313" key="3">
    <source>
        <dbReference type="EMBL" id="MCX8524752.1"/>
    </source>
</evidence>